<evidence type="ECO:0000313" key="2">
    <source>
        <dbReference type="Proteomes" id="UP000774326"/>
    </source>
</evidence>
<accession>A0A9P8Q3F8</accession>
<evidence type="ECO:0000313" key="1">
    <source>
        <dbReference type="EMBL" id="KAH3683522.1"/>
    </source>
</evidence>
<name>A0A9P8Q3F8_WICPI</name>
<dbReference type="AlphaFoldDB" id="A0A9P8Q3F8"/>
<gene>
    <name evidence="1" type="ORF">WICPIJ_005518</name>
</gene>
<dbReference type="Proteomes" id="UP000774326">
    <property type="component" value="Unassembled WGS sequence"/>
</dbReference>
<protein>
    <submittedName>
        <fullName evidence="1">Uncharacterized protein</fullName>
    </submittedName>
</protein>
<comment type="caution">
    <text evidence="1">The sequence shown here is derived from an EMBL/GenBank/DDBJ whole genome shotgun (WGS) entry which is preliminary data.</text>
</comment>
<keyword evidence="2" id="KW-1185">Reference proteome</keyword>
<dbReference type="EMBL" id="JAEUBG010003090">
    <property type="protein sequence ID" value="KAH3683522.1"/>
    <property type="molecule type" value="Genomic_DNA"/>
</dbReference>
<reference evidence="1" key="2">
    <citation type="submission" date="2021-01" db="EMBL/GenBank/DDBJ databases">
        <authorList>
            <person name="Schikora-Tamarit M.A."/>
        </authorList>
    </citation>
    <scope>NUCLEOTIDE SEQUENCE</scope>
    <source>
        <strain evidence="1">CBS2887</strain>
    </source>
</reference>
<proteinExistence type="predicted"/>
<organism evidence="1 2">
    <name type="scientific">Wickerhamomyces pijperi</name>
    <name type="common">Yeast</name>
    <name type="synonym">Pichia pijperi</name>
    <dbReference type="NCBI Taxonomy" id="599730"/>
    <lineage>
        <taxon>Eukaryota</taxon>
        <taxon>Fungi</taxon>
        <taxon>Dikarya</taxon>
        <taxon>Ascomycota</taxon>
        <taxon>Saccharomycotina</taxon>
        <taxon>Saccharomycetes</taxon>
        <taxon>Phaffomycetales</taxon>
        <taxon>Wickerhamomycetaceae</taxon>
        <taxon>Wickerhamomyces</taxon>
    </lineage>
</organism>
<reference evidence="1" key="1">
    <citation type="journal article" date="2021" name="Open Biol.">
        <title>Shared evolutionary footprints suggest mitochondrial oxidative damage underlies multiple complex I losses in fungi.</title>
        <authorList>
            <person name="Schikora-Tamarit M.A."/>
            <person name="Marcet-Houben M."/>
            <person name="Nosek J."/>
            <person name="Gabaldon T."/>
        </authorList>
    </citation>
    <scope>NUCLEOTIDE SEQUENCE</scope>
    <source>
        <strain evidence="1">CBS2887</strain>
    </source>
</reference>
<sequence length="90" mass="9792">MNWEVYALVEATPISGPALMWIPAWVPLEIEDPTALTIPTVNASLSKQYCKANMESAVSPDWETKIQVSSLKIGDLLSKISEANSTETGI</sequence>